<organism evidence="1">
    <name type="scientific">Musca domestica</name>
    <name type="common">House fly</name>
    <dbReference type="NCBI Taxonomy" id="7370"/>
    <lineage>
        <taxon>Eukaryota</taxon>
        <taxon>Metazoa</taxon>
        <taxon>Ecdysozoa</taxon>
        <taxon>Arthropoda</taxon>
        <taxon>Hexapoda</taxon>
        <taxon>Insecta</taxon>
        <taxon>Pterygota</taxon>
        <taxon>Neoptera</taxon>
        <taxon>Endopterygota</taxon>
        <taxon>Diptera</taxon>
        <taxon>Brachycera</taxon>
        <taxon>Muscomorpha</taxon>
        <taxon>Muscoidea</taxon>
        <taxon>Muscidae</taxon>
        <taxon>Musca</taxon>
    </lineage>
</organism>
<dbReference type="Pfam" id="PF06477">
    <property type="entry name" value="DUF1091"/>
    <property type="match status" value="1"/>
</dbReference>
<gene>
    <name evidence="1" type="primary">101896743</name>
</gene>
<proteinExistence type="predicted"/>
<dbReference type="InterPro" id="IPR010512">
    <property type="entry name" value="DUF1091"/>
</dbReference>
<dbReference type="VEuPathDB" id="VectorBase:MDOA005719"/>
<evidence type="ECO:0000313" key="1">
    <source>
        <dbReference type="EnsemblMetazoa" id="MDOA005719-PA"/>
    </source>
</evidence>
<name>A0A1I8MJZ6_MUSDO</name>
<dbReference type="AlphaFoldDB" id="A0A1I8MJZ6"/>
<protein>
    <submittedName>
        <fullName evidence="1">Uncharacterized protein</fullName>
    </submittedName>
</protein>
<accession>A0A1I8MJZ6</accession>
<dbReference type="SMART" id="SM00697">
    <property type="entry name" value="DM8"/>
    <property type="match status" value="1"/>
</dbReference>
<dbReference type="EnsemblMetazoa" id="MDOA005719-RA">
    <property type="protein sequence ID" value="MDOA005719-PA"/>
    <property type="gene ID" value="MDOA005719"/>
</dbReference>
<dbReference type="PANTHER" id="PTHR20898">
    <property type="entry name" value="DAEDALUS ON 3-RELATED-RELATED"/>
    <property type="match status" value="1"/>
</dbReference>
<dbReference type="VEuPathDB" id="VectorBase:MDOMA2_019712"/>
<dbReference type="PANTHER" id="PTHR20898:SF0">
    <property type="entry name" value="DAEDALUS ON 3-RELATED"/>
    <property type="match status" value="1"/>
</dbReference>
<sequence>MDKFRPMNLTKTECKVLDPTFVNFKICDVDRQNNRKPVINIHADLLQKINSIVINAKLYRKAGKKLQPYLYNDLFDFCNLARKKGSRNHFWSTYYEKFTKYTNMNHTCPYEKNIIIRNMTFDDEAFQIFPMPRGKYMIEWNYVMNGIRACQVQMFCDRL</sequence>
<reference evidence="1" key="1">
    <citation type="submission" date="2020-05" db="UniProtKB">
        <authorList>
            <consortium name="EnsemblMetazoa"/>
        </authorList>
    </citation>
    <scope>IDENTIFICATION</scope>
    <source>
        <strain evidence="1">Aabys</strain>
    </source>
</reference>